<dbReference type="EMBL" id="JAMZEC010000001">
    <property type="protein sequence ID" value="MCP2350668.1"/>
    <property type="molecule type" value="Genomic_DNA"/>
</dbReference>
<name>A0ABT1K9I6_9ACTN</name>
<organism evidence="2 3">
    <name type="scientific">Nonomuraea roseoviolacea subsp. carminata</name>
    <dbReference type="NCBI Taxonomy" id="160689"/>
    <lineage>
        <taxon>Bacteria</taxon>
        <taxon>Bacillati</taxon>
        <taxon>Actinomycetota</taxon>
        <taxon>Actinomycetes</taxon>
        <taxon>Streptosporangiales</taxon>
        <taxon>Streptosporangiaceae</taxon>
        <taxon>Nonomuraea</taxon>
    </lineage>
</organism>
<keyword evidence="3" id="KW-1185">Reference proteome</keyword>
<evidence type="ECO:0000313" key="2">
    <source>
        <dbReference type="EMBL" id="MCP2350668.1"/>
    </source>
</evidence>
<evidence type="ECO:0000256" key="1">
    <source>
        <dbReference type="SAM" id="MobiDB-lite"/>
    </source>
</evidence>
<reference evidence="2 3" key="1">
    <citation type="submission" date="2022-06" db="EMBL/GenBank/DDBJ databases">
        <title>Sequencing the genomes of 1000 actinobacteria strains.</title>
        <authorList>
            <person name="Klenk H.-P."/>
        </authorList>
    </citation>
    <scope>NUCLEOTIDE SEQUENCE [LARGE SCALE GENOMIC DNA]</scope>
    <source>
        <strain evidence="2 3">DSM 44170</strain>
    </source>
</reference>
<gene>
    <name evidence="2" type="ORF">HD595_006790</name>
</gene>
<proteinExistence type="predicted"/>
<accession>A0ABT1K9I6</accession>
<feature type="region of interest" description="Disordered" evidence="1">
    <location>
        <begin position="1"/>
        <end position="23"/>
    </location>
</feature>
<comment type="caution">
    <text evidence="2">The sequence shown here is derived from an EMBL/GenBank/DDBJ whole genome shotgun (WGS) entry which is preliminary data.</text>
</comment>
<dbReference type="Proteomes" id="UP001320766">
    <property type="component" value="Unassembled WGS sequence"/>
</dbReference>
<evidence type="ECO:0000313" key="3">
    <source>
        <dbReference type="Proteomes" id="UP001320766"/>
    </source>
</evidence>
<dbReference type="RefSeq" id="WP_253776263.1">
    <property type="nucleotide sequence ID" value="NZ_BAAAVE010000017.1"/>
</dbReference>
<protein>
    <submittedName>
        <fullName evidence="2">Uncharacterized protein</fullName>
    </submittedName>
</protein>
<sequence length="149" mass="15445">MSARQTTTTATLGQPKAGDITGAGRDLRVPIDFGGGESIIVTDPAWARQLANAALAAANVLESVLGIDLLAFEPEPAEPPVRPVTAPLQGEDGTRVTIQRACNGCGDYIGDATPGELAAAQAGQPLPDVRRECVRCRGELVPERQMAAS</sequence>
<feature type="compositionally biased region" description="Polar residues" evidence="1">
    <location>
        <begin position="1"/>
        <end position="12"/>
    </location>
</feature>